<proteinExistence type="predicted"/>
<sequence length="88" mass="8991">MSGRPLAHLPPVSSLALEALARVSAIPVKIDKHVPVRFSDSVESTAATVRPAGDEAGLRFDVVDDGHGFDPEAGVTGFVPATGALATT</sequence>
<organism evidence="1 2">
    <name type="scientific">Solirubrobacter ginsenosidimutans</name>
    <dbReference type="NCBI Taxonomy" id="490573"/>
    <lineage>
        <taxon>Bacteria</taxon>
        <taxon>Bacillati</taxon>
        <taxon>Actinomycetota</taxon>
        <taxon>Thermoleophilia</taxon>
        <taxon>Solirubrobacterales</taxon>
        <taxon>Solirubrobacteraceae</taxon>
        <taxon>Solirubrobacter</taxon>
    </lineage>
</organism>
<dbReference type="EMBL" id="JAPDOD010000004">
    <property type="protein sequence ID" value="MDA0160060.1"/>
    <property type="molecule type" value="Genomic_DNA"/>
</dbReference>
<reference evidence="1" key="1">
    <citation type="submission" date="2022-10" db="EMBL/GenBank/DDBJ databases">
        <title>The WGS of Solirubrobacter ginsenosidimutans DSM 21036.</title>
        <authorList>
            <person name="Jiang Z."/>
        </authorList>
    </citation>
    <scope>NUCLEOTIDE SEQUENCE</scope>
    <source>
        <strain evidence="1">DSM 21036</strain>
    </source>
</reference>
<keyword evidence="2" id="KW-1185">Reference proteome</keyword>
<name>A0A9X3MPR8_9ACTN</name>
<gene>
    <name evidence="1" type="ORF">OM076_07290</name>
</gene>
<protein>
    <submittedName>
        <fullName evidence="1">Uncharacterized protein</fullName>
    </submittedName>
</protein>
<accession>A0A9X3MPR8</accession>
<dbReference type="Proteomes" id="UP001149140">
    <property type="component" value="Unassembled WGS sequence"/>
</dbReference>
<dbReference type="RefSeq" id="WP_270038826.1">
    <property type="nucleotide sequence ID" value="NZ_JAPDOD010000004.1"/>
</dbReference>
<evidence type="ECO:0000313" key="1">
    <source>
        <dbReference type="EMBL" id="MDA0160060.1"/>
    </source>
</evidence>
<comment type="caution">
    <text evidence="1">The sequence shown here is derived from an EMBL/GenBank/DDBJ whole genome shotgun (WGS) entry which is preliminary data.</text>
</comment>
<dbReference type="AlphaFoldDB" id="A0A9X3MPR8"/>
<evidence type="ECO:0000313" key="2">
    <source>
        <dbReference type="Proteomes" id="UP001149140"/>
    </source>
</evidence>